<evidence type="ECO:0000256" key="1">
    <source>
        <dbReference type="ARBA" id="ARBA00023242"/>
    </source>
</evidence>
<feature type="compositionally biased region" description="Polar residues" evidence="3">
    <location>
        <begin position="21"/>
        <end position="35"/>
    </location>
</feature>
<organism evidence="5 6">
    <name type="scientific">Aulographum hederae CBS 113979</name>
    <dbReference type="NCBI Taxonomy" id="1176131"/>
    <lineage>
        <taxon>Eukaryota</taxon>
        <taxon>Fungi</taxon>
        <taxon>Dikarya</taxon>
        <taxon>Ascomycota</taxon>
        <taxon>Pezizomycotina</taxon>
        <taxon>Dothideomycetes</taxon>
        <taxon>Pleosporomycetidae</taxon>
        <taxon>Aulographales</taxon>
        <taxon>Aulographaceae</taxon>
    </lineage>
</organism>
<dbReference type="InterPro" id="IPR003105">
    <property type="entry name" value="SRA_YDG"/>
</dbReference>
<evidence type="ECO:0000259" key="4">
    <source>
        <dbReference type="PROSITE" id="PS51015"/>
    </source>
</evidence>
<accession>A0A6G1GXI2</accession>
<dbReference type="Proteomes" id="UP000800041">
    <property type="component" value="Unassembled WGS sequence"/>
</dbReference>
<reference evidence="5" key="1">
    <citation type="journal article" date="2020" name="Stud. Mycol.">
        <title>101 Dothideomycetes genomes: a test case for predicting lifestyles and emergence of pathogens.</title>
        <authorList>
            <person name="Haridas S."/>
            <person name="Albert R."/>
            <person name="Binder M."/>
            <person name="Bloem J."/>
            <person name="Labutti K."/>
            <person name="Salamov A."/>
            <person name="Andreopoulos B."/>
            <person name="Baker S."/>
            <person name="Barry K."/>
            <person name="Bills G."/>
            <person name="Bluhm B."/>
            <person name="Cannon C."/>
            <person name="Castanera R."/>
            <person name="Culley D."/>
            <person name="Daum C."/>
            <person name="Ezra D."/>
            <person name="Gonzalez J."/>
            <person name="Henrissat B."/>
            <person name="Kuo A."/>
            <person name="Liang C."/>
            <person name="Lipzen A."/>
            <person name="Lutzoni F."/>
            <person name="Magnuson J."/>
            <person name="Mondo S."/>
            <person name="Nolan M."/>
            <person name="Ohm R."/>
            <person name="Pangilinan J."/>
            <person name="Park H.-J."/>
            <person name="Ramirez L."/>
            <person name="Alfaro M."/>
            <person name="Sun H."/>
            <person name="Tritt A."/>
            <person name="Yoshinaga Y."/>
            <person name="Zwiers L.-H."/>
            <person name="Turgeon B."/>
            <person name="Goodwin S."/>
            <person name="Spatafora J."/>
            <person name="Crous P."/>
            <person name="Grigoriev I."/>
        </authorList>
    </citation>
    <scope>NUCLEOTIDE SEQUENCE</scope>
    <source>
        <strain evidence="5">CBS 113979</strain>
    </source>
</reference>
<protein>
    <recommendedName>
        <fullName evidence="4">YDG domain-containing protein</fullName>
    </recommendedName>
</protein>
<dbReference type="GO" id="GO:0016567">
    <property type="term" value="P:protein ubiquitination"/>
    <property type="evidence" value="ECO:0007669"/>
    <property type="project" value="TreeGrafter"/>
</dbReference>
<dbReference type="OrthoDB" id="2270193at2759"/>
<dbReference type="Pfam" id="PF02182">
    <property type="entry name" value="SAD_SRA"/>
    <property type="match status" value="1"/>
</dbReference>
<evidence type="ECO:0000313" key="5">
    <source>
        <dbReference type="EMBL" id="KAF1985524.1"/>
    </source>
</evidence>
<dbReference type="GO" id="GO:0044027">
    <property type="term" value="P:negative regulation of gene expression via chromosomal CpG island methylation"/>
    <property type="evidence" value="ECO:0007669"/>
    <property type="project" value="TreeGrafter"/>
</dbReference>
<dbReference type="InterPro" id="IPR036987">
    <property type="entry name" value="SRA-YDG_sf"/>
</dbReference>
<feature type="region of interest" description="Disordered" evidence="3">
    <location>
        <begin position="1"/>
        <end position="48"/>
    </location>
</feature>
<comment type="subcellular location">
    <subcellularLocation>
        <location evidence="2">Nucleus</location>
    </subcellularLocation>
</comment>
<dbReference type="InterPro" id="IPR045134">
    <property type="entry name" value="UHRF1/2-like"/>
</dbReference>
<proteinExistence type="predicted"/>
<keyword evidence="1 2" id="KW-0539">Nucleus</keyword>
<evidence type="ECO:0000256" key="3">
    <source>
        <dbReference type="SAM" id="MobiDB-lite"/>
    </source>
</evidence>
<evidence type="ECO:0000313" key="6">
    <source>
        <dbReference type="Proteomes" id="UP000800041"/>
    </source>
</evidence>
<gene>
    <name evidence="5" type="ORF">K402DRAFT_394504</name>
</gene>
<evidence type="ECO:0000256" key="2">
    <source>
        <dbReference type="PROSITE-ProRule" id="PRU00358"/>
    </source>
</evidence>
<dbReference type="SUPFAM" id="SSF88697">
    <property type="entry name" value="PUA domain-like"/>
    <property type="match status" value="1"/>
</dbReference>
<sequence>MPGPSKRRQQPVDKFHPYGGTASSPKNKKQGSSGPSEAGVGPIQPSTTYSHGQASIISAFPRIPKISRKRGVVQTRDDLAELSDFSDNSSDGLPQWYLDIDLSKPSTQTSIRRTTTIELRRIIILMNDFDDRYGNISPYDCDDFFNKIRSQLHCLTLMTVNSAELKQVRTLDRDRGLPRLFDSSEAKEKYPWDIVLDAQELYNKWADQQLDPYLLAGIQINYPEGDRSRTRVSMELDKSYPRTSARFFGDDGLVNGQWFPTQLCALRDGAHGALQGGIYGSSEGEGAYSVVMKDSHYEDRDDGDVVWYCGTDSAGNFKITADTQYLRDSVRTGNPVRLLRGSQKITKKGKKQSTPELDEQHKYRPEMGLRYDGLYDVVQERELDSAIGKWIFKLVRREGQHPIRWEGLEARPTQNELKEWKRIKEVDLRQNEYGYTE</sequence>
<dbReference type="AlphaFoldDB" id="A0A6G1GXI2"/>
<feature type="domain" description="YDG" evidence="4">
    <location>
        <begin position="248"/>
        <end position="398"/>
    </location>
</feature>
<dbReference type="InterPro" id="IPR015947">
    <property type="entry name" value="PUA-like_sf"/>
</dbReference>
<dbReference type="EMBL" id="ML977161">
    <property type="protein sequence ID" value="KAF1985524.1"/>
    <property type="molecule type" value="Genomic_DNA"/>
</dbReference>
<dbReference type="PROSITE" id="PS51015">
    <property type="entry name" value="YDG"/>
    <property type="match status" value="1"/>
</dbReference>
<dbReference type="SMART" id="SM00466">
    <property type="entry name" value="SRA"/>
    <property type="match status" value="1"/>
</dbReference>
<name>A0A6G1GXI2_9PEZI</name>
<dbReference type="PANTHER" id="PTHR14140">
    <property type="entry name" value="E3 UBIQUITIN-PROTEIN LIGASE UHRF-RELATED"/>
    <property type="match status" value="1"/>
</dbReference>
<dbReference type="PANTHER" id="PTHR14140:SF27">
    <property type="entry name" value="OS04G0289800 PROTEIN"/>
    <property type="match status" value="1"/>
</dbReference>
<dbReference type="Gene3D" id="2.30.280.10">
    <property type="entry name" value="SRA-YDG"/>
    <property type="match status" value="1"/>
</dbReference>
<dbReference type="GO" id="GO:0005634">
    <property type="term" value="C:nucleus"/>
    <property type="evidence" value="ECO:0007669"/>
    <property type="project" value="UniProtKB-SubCell"/>
</dbReference>
<keyword evidence="6" id="KW-1185">Reference proteome</keyword>
<dbReference type="GO" id="GO:0061630">
    <property type="term" value="F:ubiquitin protein ligase activity"/>
    <property type="evidence" value="ECO:0007669"/>
    <property type="project" value="TreeGrafter"/>
</dbReference>